<reference evidence="6 7" key="1">
    <citation type="journal article" date="2017" name="ISME J.">
        <title>Energy and carbon metabolisms in a deep terrestrial subsurface fluid microbial community.</title>
        <authorList>
            <person name="Momper L."/>
            <person name="Jungbluth S.P."/>
            <person name="Lee M.D."/>
            <person name="Amend J.P."/>
        </authorList>
    </citation>
    <scope>NUCLEOTIDE SEQUENCE [LARGE SCALE GENOMIC DNA]</scope>
    <source>
        <strain evidence="6">SURF_5</strain>
    </source>
</reference>
<keyword evidence="2" id="KW-0408">Iron</keyword>
<organism evidence="6 7">
    <name type="scientific">Abyssobacteria bacterium (strain SURF_5)</name>
    <dbReference type="NCBI Taxonomy" id="2093360"/>
    <lineage>
        <taxon>Bacteria</taxon>
        <taxon>Pseudomonadati</taxon>
        <taxon>Candidatus Hydrogenedentota</taxon>
        <taxon>Candidatus Abyssobacteria</taxon>
    </lineage>
</organism>
<dbReference type="InterPro" id="IPR041602">
    <property type="entry name" value="Quercetinase_C"/>
</dbReference>
<dbReference type="InterPro" id="IPR014710">
    <property type="entry name" value="RmlC-like_jellyroll"/>
</dbReference>
<dbReference type="InterPro" id="IPR011051">
    <property type="entry name" value="RmlC_Cupin_sf"/>
</dbReference>
<dbReference type="Gene3D" id="2.60.120.10">
    <property type="entry name" value="Jelly Rolls"/>
    <property type="match status" value="2"/>
</dbReference>
<gene>
    <name evidence="6" type="ORF">C4520_12985</name>
</gene>
<dbReference type="Pfam" id="PF02678">
    <property type="entry name" value="Pirin"/>
    <property type="match status" value="1"/>
</dbReference>
<dbReference type="InterPro" id="IPR003829">
    <property type="entry name" value="Pirin_N_dom"/>
</dbReference>
<feature type="binding site" evidence="2">
    <location>
        <position position="107"/>
    </location>
    <ligand>
        <name>Fe cation</name>
        <dbReference type="ChEBI" id="CHEBI:24875"/>
    </ligand>
</feature>
<feature type="binding site" evidence="2">
    <location>
        <position position="109"/>
    </location>
    <ligand>
        <name>Fe cation</name>
        <dbReference type="ChEBI" id="CHEBI:24875"/>
    </ligand>
</feature>
<evidence type="ECO:0000259" key="4">
    <source>
        <dbReference type="Pfam" id="PF02678"/>
    </source>
</evidence>
<feature type="binding site" evidence="2">
    <location>
        <position position="63"/>
    </location>
    <ligand>
        <name>Fe cation</name>
        <dbReference type="ChEBI" id="CHEBI:24875"/>
    </ligand>
</feature>
<comment type="cofactor">
    <cofactor evidence="2">
        <name>Fe cation</name>
        <dbReference type="ChEBI" id="CHEBI:24875"/>
    </cofactor>
    <text evidence="2">Binds 1 Fe cation per subunit.</text>
</comment>
<keyword evidence="2" id="KW-0479">Metal-binding</keyword>
<evidence type="ECO:0000256" key="3">
    <source>
        <dbReference type="RuleBase" id="RU003457"/>
    </source>
</evidence>
<dbReference type="GO" id="GO:0046872">
    <property type="term" value="F:metal ion binding"/>
    <property type="evidence" value="ECO:0007669"/>
    <property type="project" value="UniProtKB-KW"/>
</dbReference>
<dbReference type="SUPFAM" id="SSF51182">
    <property type="entry name" value="RmlC-like cupins"/>
    <property type="match status" value="1"/>
</dbReference>
<accession>A0A3A4NJM0</accession>
<evidence type="ECO:0000259" key="5">
    <source>
        <dbReference type="Pfam" id="PF17954"/>
    </source>
</evidence>
<feature type="domain" description="Pirin N-terminal" evidence="4">
    <location>
        <begin position="22"/>
        <end position="124"/>
    </location>
</feature>
<evidence type="ECO:0000256" key="2">
    <source>
        <dbReference type="PIRSR" id="PIRSR006232-1"/>
    </source>
</evidence>
<comment type="similarity">
    <text evidence="1 3">Belongs to the pirin family.</text>
</comment>
<dbReference type="PANTHER" id="PTHR43212:SF3">
    <property type="entry name" value="QUERCETIN 2,3-DIOXYGENASE"/>
    <property type="match status" value="1"/>
</dbReference>
<dbReference type="PANTHER" id="PTHR43212">
    <property type="entry name" value="QUERCETIN 2,3-DIOXYGENASE"/>
    <property type="match status" value="1"/>
</dbReference>
<dbReference type="InterPro" id="IPR012093">
    <property type="entry name" value="Pirin"/>
</dbReference>
<dbReference type="PIRSF" id="PIRSF006232">
    <property type="entry name" value="Pirin"/>
    <property type="match status" value="1"/>
</dbReference>
<proteinExistence type="inferred from homology"/>
<sequence>MASLVIREPESIYRAEGQIERGTFRGRWHFSFDGYRDPENERFDTLRVFNDDTLSPGAVWPLHPHRDNEVVTYCAEGEFRHADERGKGGILEKGWVQHTTVGRGMMHSEINNLPDRPMRFIQMWFIPRARGLEPAVEQKPVDRDERTNRLLVLVSGRNPDALPLASDAEVLSCFLQENQSVRHPVPHARGAYLYVLEGGPVRVNGRIVPTLGAVRAEGELGIEMTAEKDAELLLADVSLGPA</sequence>
<comment type="caution">
    <text evidence="6">The sequence shown here is derived from an EMBL/GenBank/DDBJ whole genome shotgun (WGS) entry which is preliminary data.</text>
</comment>
<evidence type="ECO:0000313" key="6">
    <source>
        <dbReference type="EMBL" id="RJP19359.1"/>
    </source>
</evidence>
<dbReference type="AlphaFoldDB" id="A0A3A4NJM0"/>
<dbReference type="Pfam" id="PF17954">
    <property type="entry name" value="Pirin_C_2"/>
    <property type="match status" value="1"/>
</dbReference>
<feature type="binding site" evidence="2">
    <location>
        <position position="65"/>
    </location>
    <ligand>
        <name>Fe cation</name>
        <dbReference type="ChEBI" id="CHEBI:24875"/>
    </ligand>
</feature>
<dbReference type="Proteomes" id="UP000265882">
    <property type="component" value="Unassembled WGS sequence"/>
</dbReference>
<dbReference type="EMBL" id="QZKU01000091">
    <property type="protein sequence ID" value="RJP19359.1"/>
    <property type="molecule type" value="Genomic_DNA"/>
</dbReference>
<protein>
    <submittedName>
        <fullName evidence="6">Pirin family protein</fullName>
    </submittedName>
</protein>
<evidence type="ECO:0000313" key="7">
    <source>
        <dbReference type="Proteomes" id="UP000265882"/>
    </source>
</evidence>
<evidence type="ECO:0000256" key="1">
    <source>
        <dbReference type="ARBA" id="ARBA00008416"/>
    </source>
</evidence>
<feature type="domain" description="Quercetin 2,3-dioxygenase C-terminal cupin" evidence="5">
    <location>
        <begin position="159"/>
        <end position="237"/>
    </location>
</feature>
<name>A0A3A4NJM0_ABYX5</name>